<evidence type="ECO:0000256" key="1">
    <source>
        <dbReference type="SAM" id="SignalP"/>
    </source>
</evidence>
<proteinExistence type="predicted"/>
<gene>
    <name evidence="2" type="ORF">HEK616_41310</name>
</gene>
<reference evidence="2" key="1">
    <citation type="submission" date="2022-06" db="EMBL/GenBank/DDBJ databases">
        <title>Complete genome sequence of Streptomyces nigrescens HEK616.</title>
        <authorList>
            <person name="Asamizu S."/>
            <person name="Onaka H."/>
        </authorList>
    </citation>
    <scope>NUCLEOTIDE SEQUENCE</scope>
    <source>
        <strain evidence="2">HEK616</strain>
    </source>
</reference>
<dbReference type="Gene3D" id="3.40.50.1820">
    <property type="entry name" value="alpha/beta hydrolase"/>
    <property type="match status" value="1"/>
</dbReference>
<evidence type="ECO:0008006" key="4">
    <source>
        <dbReference type="Google" id="ProtNLM"/>
    </source>
</evidence>
<dbReference type="InterPro" id="IPR000801">
    <property type="entry name" value="Esterase-like"/>
</dbReference>
<dbReference type="RefSeq" id="WP_261954358.1">
    <property type="nucleotide sequence ID" value="NZ_AP026073.1"/>
</dbReference>
<accession>A0ABM7ZW96</accession>
<dbReference type="EMBL" id="AP026073">
    <property type="protein sequence ID" value="BDM70644.1"/>
    <property type="molecule type" value="Genomic_DNA"/>
</dbReference>
<dbReference type="InterPro" id="IPR029058">
    <property type="entry name" value="AB_hydrolase_fold"/>
</dbReference>
<dbReference type="PROSITE" id="PS51257">
    <property type="entry name" value="PROKAR_LIPOPROTEIN"/>
    <property type="match status" value="1"/>
</dbReference>
<feature type="chain" id="PRO_5047394329" description="Esterase" evidence="1">
    <location>
        <begin position="20"/>
        <end position="331"/>
    </location>
</feature>
<evidence type="ECO:0000313" key="3">
    <source>
        <dbReference type="Proteomes" id="UP001059597"/>
    </source>
</evidence>
<dbReference type="InterPro" id="IPR050583">
    <property type="entry name" value="Mycobacterial_A85_antigen"/>
</dbReference>
<dbReference type="Pfam" id="PF00756">
    <property type="entry name" value="Esterase"/>
    <property type="match status" value="1"/>
</dbReference>
<dbReference type="PANTHER" id="PTHR48098">
    <property type="entry name" value="ENTEROCHELIN ESTERASE-RELATED"/>
    <property type="match status" value="1"/>
</dbReference>
<keyword evidence="3" id="KW-1185">Reference proteome</keyword>
<dbReference type="SUPFAM" id="SSF53474">
    <property type="entry name" value="alpha/beta-Hydrolases"/>
    <property type="match status" value="1"/>
</dbReference>
<protein>
    <recommendedName>
        <fullName evidence="4">Esterase</fullName>
    </recommendedName>
</protein>
<evidence type="ECO:0000313" key="2">
    <source>
        <dbReference type="EMBL" id="BDM70644.1"/>
    </source>
</evidence>
<dbReference type="Proteomes" id="UP001059597">
    <property type="component" value="Chromosome"/>
</dbReference>
<feature type="signal peptide" evidence="1">
    <location>
        <begin position="1"/>
        <end position="19"/>
    </location>
</feature>
<keyword evidence="1" id="KW-0732">Signal</keyword>
<sequence>MKRVFLSAATSVVAMGVLAGCGGGVDTVDASGVPRLPARAADAINGAPRVVPPRGPRSVFTPFRTTGDDGTQVVKTTWHGRKSGFTGEIWAWVPPQYQQPQYAESGFPVLIALPGAYGYPFNYWAGAPFALEERIAEWSREGKTLPFIVVMPVLNPERKYYDGSDIPGQPKMGTWLTEDVPDFARANFRTYESRDGWAFMGSSSGGFAALKAVLKEPRTFKAAIVNGPDTAPDSPMWRGHPAEMRANDPRHLARRLVASRQPEVYLAFELGSREAAVPDVKRFIRDYTGGSIHSTLFEIPDGVHSAHTYIQRMPESLHWISEQMQGPVPSA</sequence>
<organism evidence="2 3">
    <name type="scientific">Streptomyces nigrescens</name>
    <dbReference type="NCBI Taxonomy" id="1920"/>
    <lineage>
        <taxon>Bacteria</taxon>
        <taxon>Bacillati</taxon>
        <taxon>Actinomycetota</taxon>
        <taxon>Actinomycetes</taxon>
        <taxon>Kitasatosporales</taxon>
        <taxon>Streptomycetaceae</taxon>
        <taxon>Streptomyces</taxon>
    </lineage>
</organism>
<name>A0ABM7ZW96_STRNI</name>